<proteinExistence type="predicted"/>
<feature type="non-terminal residue" evidence="1">
    <location>
        <position position="1"/>
    </location>
</feature>
<evidence type="ECO:0000313" key="1">
    <source>
        <dbReference type="EMBL" id="VAX20203.1"/>
    </source>
</evidence>
<dbReference type="NCBIfam" id="NF009710">
    <property type="entry name" value="PRK13239.1"/>
    <property type="match status" value="1"/>
</dbReference>
<dbReference type="SUPFAM" id="SSF46785">
    <property type="entry name" value="Winged helix' DNA-binding domain"/>
    <property type="match status" value="1"/>
</dbReference>
<dbReference type="Pfam" id="PF03243">
    <property type="entry name" value="MerB"/>
    <property type="match status" value="1"/>
</dbReference>
<name>A0A3B1C6E3_9ZZZZ</name>
<dbReference type="InterPro" id="IPR004927">
    <property type="entry name" value="MerB"/>
</dbReference>
<dbReference type="GO" id="GO:0018836">
    <property type="term" value="F:alkylmercury lyase activity"/>
    <property type="evidence" value="ECO:0007669"/>
    <property type="project" value="InterPro"/>
</dbReference>
<dbReference type="InterPro" id="IPR036390">
    <property type="entry name" value="WH_DNA-bd_sf"/>
</dbReference>
<dbReference type="Gene3D" id="3.30.450.410">
    <property type="match status" value="1"/>
</dbReference>
<gene>
    <name evidence="1" type="ORF">MNBD_NITROSPINAE01-818</name>
</gene>
<dbReference type="InterPro" id="IPR053717">
    <property type="entry name" value="MerB_lyase_sf"/>
</dbReference>
<accession>A0A3B1C6E3</accession>
<reference evidence="1" key="1">
    <citation type="submission" date="2018-06" db="EMBL/GenBank/DDBJ databases">
        <authorList>
            <person name="Zhirakovskaya E."/>
        </authorList>
    </citation>
    <scope>NUCLEOTIDE SEQUENCE</scope>
</reference>
<sequence>AQTNLLNELADKIAGLLPTLNEDERRVSATIYRLLAEGSPVPSEKIAKTLNMPLDVVKNILDGWPGVYYNDAGHIIGYWGLTTQQMGHGFEVDGKELYAWCAWDTLFMPGIIGKTATVTSSCPVTKEKIRLTVGPDGIRAAEPAEVYVSFVTPDAGKFREDVINSFCHLIYFFSSWEAASSWASEHEETIILTLDEAFELGRRKNETQYKDILGG</sequence>
<organism evidence="1">
    <name type="scientific">hydrothermal vent metagenome</name>
    <dbReference type="NCBI Taxonomy" id="652676"/>
    <lineage>
        <taxon>unclassified sequences</taxon>
        <taxon>metagenomes</taxon>
        <taxon>ecological metagenomes</taxon>
    </lineage>
</organism>
<protein>
    <submittedName>
        <fullName evidence="1">Uncharacterized protein</fullName>
    </submittedName>
</protein>
<dbReference type="EMBL" id="UOGC01000101">
    <property type="protein sequence ID" value="VAX20203.1"/>
    <property type="molecule type" value="Genomic_DNA"/>
</dbReference>
<dbReference type="SUPFAM" id="SSF160387">
    <property type="entry name" value="NosL/MerB-like"/>
    <property type="match status" value="1"/>
</dbReference>
<dbReference type="AlphaFoldDB" id="A0A3B1C6E3"/>
<dbReference type="PRINTS" id="PR01699">
    <property type="entry name" value="ORGNOHGLYASE"/>
</dbReference>